<keyword evidence="2" id="KW-1133">Transmembrane helix</keyword>
<sequence length="226" mass="26009">MNESQFLFDSINMLFAKDLFVVFYYYRKGDVMQKDKWWLPFLAVGVIIGLAVGLLYYTRPTKDGVIGSSSVSQSTSSDKNNTALSLKGQQLPEFKMTSQDGKLIAISELYDKPMLVVEWASWCPHCQKQLPIVQQMYEKYGDQIHFVLLNMNEPGKETKETADQYIKEKGYTFPYYYDEDQSAADLLQVQTIPSMYLVTKQQQVKNVLVNHTTAENFSTELQELLN</sequence>
<dbReference type="AlphaFoldDB" id="E0PSX2"/>
<dbReference type="PROSITE" id="PS51352">
    <property type="entry name" value="THIOREDOXIN_2"/>
    <property type="match status" value="1"/>
</dbReference>
<evidence type="ECO:0000256" key="1">
    <source>
        <dbReference type="ARBA" id="ARBA00023157"/>
    </source>
</evidence>
<dbReference type="InterPro" id="IPR050553">
    <property type="entry name" value="Thioredoxin_ResA/DsbE_sf"/>
</dbReference>
<evidence type="ECO:0000313" key="5">
    <source>
        <dbReference type="Proteomes" id="UP000003823"/>
    </source>
</evidence>
<dbReference type="Gene3D" id="3.40.30.10">
    <property type="entry name" value="Glutaredoxin"/>
    <property type="match status" value="1"/>
</dbReference>
<dbReference type="HOGENOM" id="CLU_042529_11_4_9"/>
<name>E0PSX2_STRMT</name>
<dbReference type="GO" id="GO:0016491">
    <property type="term" value="F:oxidoreductase activity"/>
    <property type="evidence" value="ECO:0007669"/>
    <property type="project" value="InterPro"/>
</dbReference>
<dbReference type="PANTHER" id="PTHR42852:SF17">
    <property type="entry name" value="THIOREDOXIN-LIKE PROTEIN HI_1115"/>
    <property type="match status" value="1"/>
</dbReference>
<dbReference type="InterPro" id="IPR036249">
    <property type="entry name" value="Thioredoxin-like_sf"/>
</dbReference>
<proteinExistence type="predicted"/>
<dbReference type="PANTHER" id="PTHR42852">
    <property type="entry name" value="THIOL:DISULFIDE INTERCHANGE PROTEIN DSBE"/>
    <property type="match status" value="1"/>
</dbReference>
<reference evidence="4 5" key="1">
    <citation type="submission" date="2010-07" db="EMBL/GenBank/DDBJ databases">
        <authorList>
            <person name="Muzny D."/>
            <person name="Qin X."/>
            <person name="Deng J."/>
            <person name="Jiang H."/>
            <person name="Liu Y."/>
            <person name="Qu J."/>
            <person name="Song X.-Z."/>
            <person name="Zhang L."/>
            <person name="Thornton R."/>
            <person name="Coyle M."/>
            <person name="Francisco L."/>
            <person name="Jackson L."/>
            <person name="Javaid M."/>
            <person name="Korchina V."/>
            <person name="Kovar C."/>
            <person name="Mata R."/>
            <person name="Mathew T."/>
            <person name="Ngo R."/>
            <person name="Nguyen L."/>
            <person name="Nguyen N."/>
            <person name="Okwuonu G."/>
            <person name="Ongeri F."/>
            <person name="Pham C."/>
            <person name="Simmons D."/>
            <person name="Wilczek-Boney K."/>
            <person name="Hale W."/>
            <person name="Jakkamsetti A."/>
            <person name="Pham P."/>
            <person name="Ruth R."/>
            <person name="San Lucas F."/>
            <person name="Warren J."/>
            <person name="Zhang J."/>
            <person name="Zhao Z."/>
            <person name="Zhou C."/>
            <person name="Zhu D."/>
            <person name="Lee S."/>
            <person name="Bess C."/>
            <person name="Blankenburg K."/>
            <person name="Forbes L."/>
            <person name="Fu Q."/>
            <person name="Gubbala S."/>
            <person name="Hirani K."/>
            <person name="Jayaseelan J.C."/>
            <person name="Lara F."/>
            <person name="Munidasa M."/>
            <person name="Palculict T."/>
            <person name="Patil S."/>
            <person name="Pu L.-L."/>
            <person name="Saada N."/>
            <person name="Tang L."/>
            <person name="Weissenberger G."/>
            <person name="Zhu Y."/>
            <person name="Hemphill L."/>
            <person name="Shang Y."/>
            <person name="Youmans B."/>
            <person name="Ayvaz T."/>
            <person name="Ross M."/>
            <person name="Santibanez J."/>
            <person name="Aqrawi P."/>
            <person name="Gross S."/>
            <person name="Joshi V."/>
            <person name="Fowler G."/>
            <person name="Nazareth L."/>
            <person name="Reid J."/>
            <person name="Worley K."/>
            <person name="Petrosino J."/>
            <person name="Highlander S."/>
            <person name="Gibbs R."/>
        </authorList>
    </citation>
    <scope>NUCLEOTIDE SEQUENCE [LARGE SCALE GENOMIC DNA]</scope>
    <source>
        <strain evidence="4 5">ATCC 6249</strain>
    </source>
</reference>
<keyword evidence="2" id="KW-0812">Transmembrane</keyword>
<feature type="domain" description="Thioredoxin" evidence="3">
    <location>
        <begin position="85"/>
        <end position="226"/>
    </location>
</feature>
<organism evidence="4 5">
    <name type="scientific">Streptococcus mitis ATCC 6249</name>
    <dbReference type="NCBI Taxonomy" id="864567"/>
    <lineage>
        <taxon>Bacteria</taxon>
        <taxon>Bacillati</taxon>
        <taxon>Bacillota</taxon>
        <taxon>Bacilli</taxon>
        <taxon>Lactobacillales</taxon>
        <taxon>Streptococcaceae</taxon>
        <taxon>Streptococcus</taxon>
        <taxon>Streptococcus mitis group</taxon>
    </lineage>
</organism>
<dbReference type="GO" id="GO:0016209">
    <property type="term" value="F:antioxidant activity"/>
    <property type="evidence" value="ECO:0007669"/>
    <property type="project" value="InterPro"/>
</dbReference>
<dbReference type="SUPFAM" id="SSF52833">
    <property type="entry name" value="Thioredoxin-like"/>
    <property type="match status" value="1"/>
</dbReference>
<dbReference type="Pfam" id="PF00578">
    <property type="entry name" value="AhpC-TSA"/>
    <property type="match status" value="1"/>
</dbReference>
<keyword evidence="2" id="KW-0472">Membrane</keyword>
<dbReference type="InterPro" id="IPR013766">
    <property type="entry name" value="Thioredoxin_domain"/>
</dbReference>
<evidence type="ECO:0000256" key="2">
    <source>
        <dbReference type="SAM" id="Phobius"/>
    </source>
</evidence>
<dbReference type="Proteomes" id="UP000003823">
    <property type="component" value="Unassembled WGS sequence"/>
</dbReference>
<dbReference type="CDD" id="cd02966">
    <property type="entry name" value="TlpA_like_family"/>
    <property type="match status" value="1"/>
</dbReference>
<evidence type="ECO:0000259" key="3">
    <source>
        <dbReference type="PROSITE" id="PS51352"/>
    </source>
</evidence>
<evidence type="ECO:0000313" key="4">
    <source>
        <dbReference type="EMBL" id="EFM30721.1"/>
    </source>
</evidence>
<accession>E0PSX2</accession>
<feature type="transmembrane region" description="Helical" evidence="2">
    <location>
        <begin position="38"/>
        <end position="57"/>
    </location>
</feature>
<dbReference type="eggNOG" id="COG0526">
    <property type="taxonomic scope" value="Bacteria"/>
</dbReference>
<keyword evidence="1" id="KW-1015">Disulfide bond</keyword>
<dbReference type="InterPro" id="IPR000866">
    <property type="entry name" value="AhpC/TSA"/>
</dbReference>
<comment type="caution">
    <text evidence="4">The sequence shown here is derived from an EMBL/GenBank/DDBJ whole genome shotgun (WGS) entry which is preliminary data.</text>
</comment>
<protein>
    <submittedName>
        <fullName evidence="4">Redoxin family protein</fullName>
    </submittedName>
</protein>
<gene>
    <name evidence="4" type="ORF">HMPREF8571_1639</name>
</gene>
<dbReference type="EMBL" id="AEEN01000018">
    <property type="protein sequence ID" value="EFM30721.1"/>
    <property type="molecule type" value="Genomic_DNA"/>
</dbReference>